<keyword evidence="1" id="KW-0812">Transmembrane</keyword>
<dbReference type="RefSeq" id="WP_271323286.1">
    <property type="nucleotide sequence ID" value="NZ_JAAGKO020000078.1"/>
</dbReference>
<reference evidence="2 3" key="1">
    <citation type="submission" date="2023-05" db="EMBL/GenBank/DDBJ databases">
        <title>Streptantibioticus silvisoli sp. nov., acidotolerant actinomycetes 1 from pine litter.</title>
        <authorList>
            <person name="Swiecimska M."/>
            <person name="Golinska P."/>
            <person name="Sangal V."/>
            <person name="Wachnowicz B."/>
            <person name="Goodfellow M."/>
        </authorList>
    </citation>
    <scope>NUCLEOTIDE SEQUENCE [LARGE SCALE GENOMIC DNA]</scope>
    <source>
        <strain evidence="2 3">SL54</strain>
    </source>
</reference>
<evidence type="ECO:0000313" key="2">
    <source>
        <dbReference type="EMBL" id="MDI5967218.1"/>
    </source>
</evidence>
<gene>
    <name evidence="2" type="ORF">POF43_031610</name>
</gene>
<keyword evidence="1" id="KW-1133">Transmembrane helix</keyword>
<evidence type="ECO:0000313" key="3">
    <source>
        <dbReference type="Proteomes" id="UP001156398"/>
    </source>
</evidence>
<keyword evidence="3" id="KW-1185">Reference proteome</keyword>
<comment type="caution">
    <text evidence="2">The sequence shown here is derived from an EMBL/GenBank/DDBJ whole genome shotgun (WGS) entry which is preliminary data.</text>
</comment>
<organism evidence="2 3">
    <name type="scientific">Streptantibioticus silvisoli</name>
    <dbReference type="NCBI Taxonomy" id="2705255"/>
    <lineage>
        <taxon>Bacteria</taxon>
        <taxon>Bacillati</taxon>
        <taxon>Actinomycetota</taxon>
        <taxon>Actinomycetes</taxon>
        <taxon>Kitasatosporales</taxon>
        <taxon>Streptomycetaceae</taxon>
        <taxon>Streptantibioticus</taxon>
    </lineage>
</organism>
<dbReference type="EMBL" id="JAAGKO020000078">
    <property type="protein sequence ID" value="MDI5967218.1"/>
    <property type="molecule type" value="Genomic_DNA"/>
</dbReference>
<sequence length="125" mass="13339">MAVFVAAVVLTVMLLVETVPSALAGLTRADLGVRRLDVLTRLGLVDGRRLWVVSLLGVLHTLAAVAVVAGLWRPAWGAAGAAVEALSFCWVLTRQAALRQHRRDLTIYTVFLGLALAVLAVDVSR</sequence>
<dbReference type="Proteomes" id="UP001156398">
    <property type="component" value="Unassembled WGS sequence"/>
</dbReference>
<feature type="transmembrane region" description="Helical" evidence="1">
    <location>
        <begin position="48"/>
        <end position="68"/>
    </location>
</feature>
<proteinExistence type="predicted"/>
<feature type="transmembrane region" description="Helical" evidence="1">
    <location>
        <begin position="75"/>
        <end position="93"/>
    </location>
</feature>
<accession>A0ABT6WAG4</accession>
<protein>
    <submittedName>
        <fullName evidence="2">Uncharacterized protein</fullName>
    </submittedName>
</protein>
<name>A0ABT6WAG4_9ACTN</name>
<evidence type="ECO:0000256" key="1">
    <source>
        <dbReference type="SAM" id="Phobius"/>
    </source>
</evidence>
<feature type="transmembrane region" description="Helical" evidence="1">
    <location>
        <begin position="105"/>
        <end position="123"/>
    </location>
</feature>
<keyword evidence="1" id="KW-0472">Membrane</keyword>